<gene>
    <name evidence="2" type="ORF">A2531_05415</name>
</gene>
<organism evidence="2 3">
    <name type="scientific">Candidatus Falkowbacteria bacterium RIFOXYD2_FULL_34_120</name>
    <dbReference type="NCBI Taxonomy" id="1798007"/>
    <lineage>
        <taxon>Bacteria</taxon>
        <taxon>Candidatus Falkowiibacteriota</taxon>
    </lineage>
</organism>
<dbReference type="EMBL" id="MFGO01000004">
    <property type="protein sequence ID" value="OGF41837.1"/>
    <property type="molecule type" value="Genomic_DNA"/>
</dbReference>
<protein>
    <submittedName>
        <fullName evidence="2">Uncharacterized protein</fullName>
    </submittedName>
</protein>
<name>A0A1F5TSQ5_9BACT</name>
<keyword evidence="1" id="KW-0732">Signal</keyword>
<reference evidence="2 3" key="1">
    <citation type="journal article" date="2016" name="Nat. Commun.">
        <title>Thousands of microbial genomes shed light on interconnected biogeochemical processes in an aquifer system.</title>
        <authorList>
            <person name="Anantharaman K."/>
            <person name="Brown C.T."/>
            <person name="Hug L.A."/>
            <person name="Sharon I."/>
            <person name="Castelle C.J."/>
            <person name="Probst A.J."/>
            <person name="Thomas B.C."/>
            <person name="Singh A."/>
            <person name="Wilkins M.J."/>
            <person name="Karaoz U."/>
            <person name="Brodie E.L."/>
            <person name="Williams K.H."/>
            <person name="Hubbard S.S."/>
            <person name="Banfield J.F."/>
        </authorList>
    </citation>
    <scope>NUCLEOTIDE SEQUENCE [LARGE SCALE GENOMIC DNA]</scope>
</reference>
<evidence type="ECO:0000313" key="2">
    <source>
        <dbReference type="EMBL" id="OGF41837.1"/>
    </source>
</evidence>
<sequence>MRKLFILTAIFALWIICPAASATPSYDPHSTVVIEAHPNMERFIEEKLPEYVKKWPCIKKDAEPTEIFSRWIDIQNYVFSNYRESSLYVVGQGISFTVKVPNRNAEFPITMNEYRFLNEKIFYFHNGQTQEVSIQEFEKIKFTWANKIVESAEYLTNLTTDARDKVVKKIEGQLIIFGTLKAGDSLEEKLAKIDSNIPADELMFIPPKPKFTDFIPKEVVISPMGGDGYLIFGLSLADSGIIYYHPAALINEYNKFGDTSTHEQWHRNIHFQGLLLGSFFDKELWASYIERYGYANSMMFHPYQAPTRKIARVTTGFDIQKAMNDMFDVTVNNIKITDPELFNEYWKETEKIKTNYREIILDRFLPEFYANPFFYACLNDDMQDKNGGYKLFFYAKNAFSLLGGPEKTQEWLMENDNIINEVLKKAKSNLGKDKDKNRQEAKKQDMIISMAKTCARILNISYRNNEDLLRIFNDMLNQGIISLPQIEIHVYDMVEMMREEG</sequence>
<evidence type="ECO:0000313" key="3">
    <source>
        <dbReference type="Proteomes" id="UP000177579"/>
    </source>
</evidence>
<accession>A0A1F5TSQ5</accession>
<evidence type="ECO:0000256" key="1">
    <source>
        <dbReference type="SAM" id="SignalP"/>
    </source>
</evidence>
<feature type="chain" id="PRO_5009521461" evidence="1">
    <location>
        <begin position="23"/>
        <end position="501"/>
    </location>
</feature>
<dbReference type="AlphaFoldDB" id="A0A1F5TSQ5"/>
<feature type="signal peptide" evidence="1">
    <location>
        <begin position="1"/>
        <end position="22"/>
    </location>
</feature>
<comment type="caution">
    <text evidence="2">The sequence shown here is derived from an EMBL/GenBank/DDBJ whole genome shotgun (WGS) entry which is preliminary data.</text>
</comment>
<dbReference type="Proteomes" id="UP000177579">
    <property type="component" value="Unassembled WGS sequence"/>
</dbReference>
<proteinExistence type="predicted"/>